<dbReference type="Pfam" id="PF24598">
    <property type="entry name" value="DOP1_C"/>
    <property type="match status" value="1"/>
</dbReference>
<dbReference type="PANTHER" id="PTHR14042">
    <property type="entry name" value="DOPEY-RELATED"/>
    <property type="match status" value="1"/>
</dbReference>
<dbReference type="InterPro" id="IPR011989">
    <property type="entry name" value="ARM-like"/>
</dbReference>
<dbReference type="InterPro" id="IPR056458">
    <property type="entry name" value="TPR_DOP1_M"/>
</dbReference>
<reference evidence="11 12" key="1">
    <citation type="journal article" date="2018" name="Mol. Biol. Evol.">
        <title>Broad Genomic Sampling Reveals a Smut Pathogenic Ancestry of the Fungal Clade Ustilaginomycotina.</title>
        <authorList>
            <person name="Kijpornyongpan T."/>
            <person name="Mondo S.J."/>
            <person name="Barry K."/>
            <person name="Sandor L."/>
            <person name="Lee J."/>
            <person name="Lipzen A."/>
            <person name="Pangilinan J."/>
            <person name="LaButti K."/>
            <person name="Hainaut M."/>
            <person name="Henrissat B."/>
            <person name="Grigoriev I.V."/>
            <person name="Spatafora J.W."/>
            <person name="Aime M.C."/>
        </authorList>
    </citation>
    <scope>NUCLEOTIDE SEQUENCE [LARGE SCALE GENOMIC DNA]</scope>
    <source>
        <strain evidence="11 12">MCA 4186</strain>
    </source>
</reference>
<keyword evidence="4" id="KW-0333">Golgi apparatus</keyword>
<dbReference type="InterPro" id="IPR056457">
    <property type="entry name" value="DOP1_C"/>
</dbReference>
<dbReference type="SUPFAM" id="SSF48371">
    <property type="entry name" value="ARM repeat"/>
    <property type="match status" value="1"/>
</dbReference>
<dbReference type="Pfam" id="PF04118">
    <property type="entry name" value="Dopey_N"/>
    <property type="match status" value="1"/>
</dbReference>
<dbReference type="InterPro" id="IPR040314">
    <property type="entry name" value="DOP1"/>
</dbReference>
<evidence type="ECO:0000256" key="3">
    <source>
        <dbReference type="ARBA" id="ARBA00022927"/>
    </source>
</evidence>
<dbReference type="EMBL" id="KZ819284">
    <property type="protein sequence ID" value="PWO00934.1"/>
    <property type="molecule type" value="Genomic_DNA"/>
</dbReference>
<feature type="region of interest" description="Disordered" evidence="7">
    <location>
        <begin position="1"/>
        <end position="62"/>
    </location>
</feature>
<evidence type="ECO:0000256" key="6">
    <source>
        <dbReference type="ARBA" id="ARBA00046326"/>
    </source>
</evidence>
<evidence type="ECO:0000259" key="8">
    <source>
        <dbReference type="Pfam" id="PF04118"/>
    </source>
</evidence>
<comment type="subcellular location">
    <subcellularLocation>
        <location evidence="1">Golgi apparatus membrane</location>
        <topology evidence="1">Peripheral membrane protein</topology>
    </subcellularLocation>
</comment>
<dbReference type="GO" id="GO:0005768">
    <property type="term" value="C:endosome"/>
    <property type="evidence" value="ECO:0007669"/>
    <property type="project" value="TreeGrafter"/>
</dbReference>
<evidence type="ECO:0000313" key="11">
    <source>
        <dbReference type="EMBL" id="PWO00934.1"/>
    </source>
</evidence>
<dbReference type="InterPro" id="IPR007249">
    <property type="entry name" value="DOP1_N"/>
</dbReference>
<evidence type="ECO:0000313" key="12">
    <source>
        <dbReference type="Proteomes" id="UP000245946"/>
    </source>
</evidence>
<dbReference type="GeneID" id="37266578"/>
<name>A0A316ZKU1_9BASI</name>
<organism evidence="11 12">
    <name type="scientific">Tilletiopsis washingtonensis</name>
    <dbReference type="NCBI Taxonomy" id="58919"/>
    <lineage>
        <taxon>Eukaryota</taxon>
        <taxon>Fungi</taxon>
        <taxon>Dikarya</taxon>
        <taxon>Basidiomycota</taxon>
        <taxon>Ustilaginomycotina</taxon>
        <taxon>Exobasidiomycetes</taxon>
        <taxon>Entylomatales</taxon>
        <taxon>Entylomatales incertae sedis</taxon>
        <taxon>Tilletiopsis</taxon>
    </lineage>
</organism>
<proteinExistence type="inferred from homology"/>
<comment type="similarity">
    <text evidence="6">Belongs to the DOP1 family.</text>
</comment>
<evidence type="ECO:0000256" key="2">
    <source>
        <dbReference type="ARBA" id="ARBA00022448"/>
    </source>
</evidence>
<dbReference type="InterPro" id="IPR016024">
    <property type="entry name" value="ARM-type_fold"/>
</dbReference>
<feature type="domain" description="DOP1-like middle TPR" evidence="9">
    <location>
        <begin position="484"/>
        <end position="674"/>
    </location>
</feature>
<keyword evidence="3" id="KW-0653">Protein transport</keyword>
<evidence type="ECO:0000256" key="1">
    <source>
        <dbReference type="ARBA" id="ARBA00004395"/>
    </source>
</evidence>
<dbReference type="GO" id="GO:0005829">
    <property type="term" value="C:cytosol"/>
    <property type="evidence" value="ECO:0007669"/>
    <property type="project" value="GOC"/>
</dbReference>
<dbReference type="STRING" id="58919.A0A316ZKU1"/>
<keyword evidence="12" id="KW-1185">Reference proteome</keyword>
<dbReference type="Pfam" id="PF24597">
    <property type="entry name" value="TPR_DOP1_M"/>
    <property type="match status" value="1"/>
</dbReference>
<evidence type="ECO:0000256" key="5">
    <source>
        <dbReference type="ARBA" id="ARBA00023136"/>
    </source>
</evidence>
<protein>
    <submittedName>
        <fullName evidence="11">Uncharacterized protein</fullName>
    </submittedName>
</protein>
<evidence type="ECO:0000256" key="7">
    <source>
        <dbReference type="SAM" id="MobiDB-lite"/>
    </source>
</evidence>
<feature type="domain" description="DOP1-like C-terminal" evidence="10">
    <location>
        <begin position="1426"/>
        <end position="1903"/>
    </location>
</feature>
<dbReference type="Gene3D" id="1.25.10.10">
    <property type="entry name" value="Leucine-rich Repeat Variant"/>
    <property type="match status" value="1"/>
</dbReference>
<keyword evidence="5" id="KW-0472">Membrane</keyword>
<dbReference type="PANTHER" id="PTHR14042:SF24">
    <property type="entry name" value="PROTEIN DOPEY-1 HOMOLOG"/>
    <property type="match status" value="1"/>
</dbReference>
<dbReference type="Proteomes" id="UP000245946">
    <property type="component" value="Unassembled WGS sequence"/>
</dbReference>
<sequence length="1927" mass="208303">MSSGSSRSGAAAGSSAPGASPAVASLSRVRSNASLASQRAAAAAESSGASAGAQTPAASAAASGASSPVLGAAPLAPRGSTTAAAALDASSSQGQGAMWRTSAAKRAEKAWALQSEKSLQADPKFKKHAAAVERALASFEGVAEWADLIACLGRLHKTLQAAPHFLSIPRKHGVARCLSQCLSPALSSGVHERALEVYAYIFGIIGLDGVRRDLNIWLPGLLPFFQLASANVKPSVLDVLEKHILPLGEELRPVTRALLLSLLPAVEEEAVGACARVLKVLDGLLSSVGQTFILQILWMLLMSAPDSRMAALTYLTHRLPDLDGEVDEAGSATDQESTALATAVVGRDLGLMVRGIAAALEDSALPVRRAALDFLNTQLRLSSRTMTQQMRLEDKVRLVSASLGVILRKHHGLDRRLFEWLLGPDDEPDEQRQHLETYALELVRLALRQQLFDAPRLGSVAAAFPGGAPMHQQHLQQQAQGEVNARQRPFRIFVGLLDKWEIGQPLANVLVLDALRAMRQQLEVPLDSGTEAASVEISSTARMLFEVVDPLATYRQFFHALRDELQASADVAPDDLSAIALLRFTLRKFRMHDEESRQIHLPVILSVSADLVTAILQNEQHLSPEREHQLAEGLALASDVLALVPAHVFVRSSEEAVQASTNADWSFVDHAATFYDAGEAFADEAAQRNVTFQRPDVLDQLVERCTGLVARVLERMTSTALLLGALRLATQLLVAIDAAEDPRIASLSAVSGSGEAAKLEWAPAAWSEKLLARCDDASLFDEVDHLVCGLVAAAKCRAIAVPLRLDARETVSKLLLKLLSFMRARHSPYHARAVELFWMVQQVARGYHAESILCERLASVDEETRASTLEGFGTLWKLTDDADISMEVLSNPLRRVLDGLRSSTWTKKQAAESWLRAYMRSYIPLVDTVLPLIIEAQPVREEVQVKACGTLINRLVYRQAFDHETVNYAVASLLALASFGAQAFAKALRGSALSKTHSRSVQRFYRQAAMGAEASYLDALIELVMALLRSDVPSAAGLASATCNGVTHTTAVELLQLLAVRGALNSKRLGEFESCLLESLLVSIEIGTVERQCKLLHALHTVINFRASESQSRQDGAGDVAKRAGKAQAQPHPLLLRAVRAALSSRTNRPALQHWTDFLLTAASLYSGLVADVLLPINECVCALLRSAIDDINGAYVVRPDGDFANSSCDTTEVDITLLLNVGEHVLLQSLDATAHASRGSEHGAGLSQQASEESKDAGASTGLLGYVSNVFSSEPAPSAATQSALQVANSALRSLHHTVRTLHHLWTQLSGKQPADVRGAALERFAPKIRTRSRRSLERLFRSHSGEVVEALVDCWSAAGGSRESTAASEATFEILAILAPSPQMVVSFLCDVISTRTAASSSSLDKDKKPASSSAVSENVLFLFLDSYLARLDAAAAVQVWPVVTILIKDLVVNNVSHKAQLFPMLRCHTTVGELICTTSAFDDRRLRRDLTENYVRLVDLCILVSGRRSARDTEREAPAADSAADADARVGVSAHADELLQSARINEFLATRALPALLKFAIEGDKVISVCSNAVYYIVAPSIKAGSRTLNFDTATLLLLTEMAKIPGTIKTWRTPVSDTFSDARFFHMSPEMSQRWQQPVFALFGSDPERLLELIGKISAASSVGIFTNREAEMLARATNMRRLSFVILCGSEDYFLAQLPAIQDKIVSVLRAGPADVVAAEVYLCMRVLLCRFSAQHLAGFWPVLLSEMTRLFDGLLDELPPDGSDNLHLVFSACKFLDLLLTLQTDDFQIHQWLFITDTIDVVYPPDDFVSESLLDGIAAALEKRLSRSSPRVESTGTFMPARAGGLARDGADLSDEPAGLALRRPMLASTTSIARIEELHTFFARLSLASFEAMYAGGKVDHDAIETGLRVALFDHAGTP</sequence>
<keyword evidence="2" id="KW-0813">Transport</keyword>
<dbReference type="GO" id="GO:0006895">
    <property type="term" value="P:Golgi to endosome transport"/>
    <property type="evidence" value="ECO:0007669"/>
    <property type="project" value="InterPro"/>
</dbReference>
<dbReference type="OrthoDB" id="297643at2759"/>
<dbReference type="GO" id="GO:0015031">
    <property type="term" value="P:protein transport"/>
    <property type="evidence" value="ECO:0007669"/>
    <property type="project" value="UniProtKB-KW"/>
</dbReference>
<evidence type="ECO:0000259" key="10">
    <source>
        <dbReference type="Pfam" id="PF24598"/>
    </source>
</evidence>
<evidence type="ECO:0000256" key="4">
    <source>
        <dbReference type="ARBA" id="ARBA00023034"/>
    </source>
</evidence>
<gene>
    <name evidence="11" type="ORF">FA09DRAFT_119498</name>
</gene>
<feature type="domain" description="DOP1 N-terminal" evidence="8">
    <location>
        <begin position="122"/>
        <end position="426"/>
    </location>
</feature>
<dbReference type="GO" id="GO:0005802">
    <property type="term" value="C:trans-Golgi network"/>
    <property type="evidence" value="ECO:0007669"/>
    <property type="project" value="TreeGrafter"/>
</dbReference>
<evidence type="ECO:0000259" key="9">
    <source>
        <dbReference type="Pfam" id="PF24597"/>
    </source>
</evidence>
<dbReference type="RefSeq" id="XP_025601212.1">
    <property type="nucleotide sequence ID" value="XM_025739032.1"/>
</dbReference>
<accession>A0A316ZKU1</accession>
<dbReference type="GO" id="GO:0000139">
    <property type="term" value="C:Golgi membrane"/>
    <property type="evidence" value="ECO:0007669"/>
    <property type="project" value="UniProtKB-SubCell"/>
</dbReference>